<feature type="compositionally biased region" description="Polar residues" evidence="1">
    <location>
        <begin position="131"/>
        <end position="141"/>
    </location>
</feature>
<dbReference type="AlphaFoldDB" id="A0ABD1X774"/>
<gene>
    <name evidence="2" type="ORF">Fot_01517</name>
</gene>
<evidence type="ECO:0000256" key="1">
    <source>
        <dbReference type="SAM" id="MobiDB-lite"/>
    </source>
</evidence>
<proteinExistence type="predicted"/>
<evidence type="ECO:0000313" key="2">
    <source>
        <dbReference type="EMBL" id="KAL2556778.1"/>
    </source>
</evidence>
<organism evidence="2 3">
    <name type="scientific">Forsythia ovata</name>
    <dbReference type="NCBI Taxonomy" id="205694"/>
    <lineage>
        <taxon>Eukaryota</taxon>
        <taxon>Viridiplantae</taxon>
        <taxon>Streptophyta</taxon>
        <taxon>Embryophyta</taxon>
        <taxon>Tracheophyta</taxon>
        <taxon>Spermatophyta</taxon>
        <taxon>Magnoliopsida</taxon>
        <taxon>eudicotyledons</taxon>
        <taxon>Gunneridae</taxon>
        <taxon>Pentapetalae</taxon>
        <taxon>asterids</taxon>
        <taxon>lamiids</taxon>
        <taxon>Lamiales</taxon>
        <taxon>Oleaceae</taxon>
        <taxon>Forsythieae</taxon>
        <taxon>Forsythia</taxon>
    </lineage>
</organism>
<name>A0ABD1X774_9LAMI</name>
<dbReference type="Proteomes" id="UP001604277">
    <property type="component" value="Unassembled WGS sequence"/>
</dbReference>
<feature type="region of interest" description="Disordered" evidence="1">
    <location>
        <begin position="120"/>
        <end position="141"/>
    </location>
</feature>
<dbReference type="EMBL" id="JBFOLJ010000001">
    <property type="protein sequence ID" value="KAL2556778.1"/>
    <property type="molecule type" value="Genomic_DNA"/>
</dbReference>
<accession>A0ABD1X774</accession>
<sequence length="141" mass="15496">MKKRSGKKAKTKSMKNKYSVFVLEQIKASRFILKSGLDHFPLVLQPHPCCLVTCSSHRYSATTNCPPPEFQLSLLVMKISKVGGCGSTDTVILLGVATLDAAAIASTIIVRRKGRKFGKNHHQEVERSLPTELSETLTQGK</sequence>
<keyword evidence="3" id="KW-1185">Reference proteome</keyword>
<evidence type="ECO:0000313" key="3">
    <source>
        <dbReference type="Proteomes" id="UP001604277"/>
    </source>
</evidence>
<protein>
    <submittedName>
        <fullName evidence="2">Uncharacterized protein</fullName>
    </submittedName>
</protein>
<comment type="caution">
    <text evidence="2">The sequence shown here is derived from an EMBL/GenBank/DDBJ whole genome shotgun (WGS) entry which is preliminary data.</text>
</comment>
<reference evidence="3" key="1">
    <citation type="submission" date="2024-07" db="EMBL/GenBank/DDBJ databases">
        <title>Two chromosome-level genome assemblies of Korean endemic species Abeliophyllum distichum and Forsythia ovata (Oleaceae).</title>
        <authorList>
            <person name="Jang H."/>
        </authorList>
    </citation>
    <scope>NUCLEOTIDE SEQUENCE [LARGE SCALE GENOMIC DNA]</scope>
</reference>